<dbReference type="PANTHER" id="PTHR11485:SF31">
    <property type="entry name" value="SEROTRANSFERRIN"/>
    <property type="match status" value="1"/>
</dbReference>
<dbReference type="GO" id="GO:0055037">
    <property type="term" value="C:recycling endosome"/>
    <property type="evidence" value="ECO:0007669"/>
    <property type="project" value="TreeGrafter"/>
</dbReference>
<reference evidence="10" key="3">
    <citation type="submission" date="2025-09" db="UniProtKB">
        <authorList>
            <consortium name="Ensembl"/>
        </authorList>
    </citation>
    <scope>IDENTIFICATION</scope>
</reference>
<comment type="subcellular location">
    <subcellularLocation>
        <location evidence="1">Secreted</location>
    </subcellularLocation>
</comment>
<dbReference type="Pfam" id="PF00405">
    <property type="entry name" value="Transferrin"/>
    <property type="match status" value="1"/>
</dbReference>
<evidence type="ECO:0000256" key="8">
    <source>
        <dbReference type="ARBA" id="ARBA00023065"/>
    </source>
</evidence>
<dbReference type="GO" id="GO:0006826">
    <property type="term" value="P:iron ion transport"/>
    <property type="evidence" value="ECO:0007669"/>
    <property type="project" value="UniProtKB-KW"/>
</dbReference>
<organism evidence="10 11">
    <name type="scientific">Ailuropoda melanoleuca</name>
    <name type="common">Giant panda</name>
    <dbReference type="NCBI Taxonomy" id="9646"/>
    <lineage>
        <taxon>Eukaryota</taxon>
        <taxon>Metazoa</taxon>
        <taxon>Chordata</taxon>
        <taxon>Craniata</taxon>
        <taxon>Vertebrata</taxon>
        <taxon>Euteleostomi</taxon>
        <taxon>Mammalia</taxon>
        <taxon>Eutheria</taxon>
        <taxon>Laurasiatheria</taxon>
        <taxon>Carnivora</taxon>
        <taxon>Caniformia</taxon>
        <taxon>Ursidae</taxon>
        <taxon>Ailuropoda</taxon>
    </lineage>
</organism>
<proteinExistence type="predicted"/>
<keyword evidence="3" id="KW-0410">Iron transport</keyword>
<evidence type="ECO:0000313" key="11">
    <source>
        <dbReference type="Proteomes" id="UP000008912"/>
    </source>
</evidence>
<feature type="domain" description="Transferrin-like" evidence="9">
    <location>
        <begin position="1"/>
        <end position="207"/>
    </location>
</feature>
<dbReference type="PANTHER" id="PTHR11485">
    <property type="entry name" value="TRANSFERRIN"/>
    <property type="match status" value="1"/>
</dbReference>
<evidence type="ECO:0000256" key="2">
    <source>
        <dbReference type="ARBA" id="ARBA00022448"/>
    </source>
</evidence>
<evidence type="ECO:0000256" key="1">
    <source>
        <dbReference type="ARBA" id="ARBA00004613"/>
    </source>
</evidence>
<dbReference type="SUPFAM" id="SSF53850">
    <property type="entry name" value="Periplasmic binding protein-like II"/>
    <property type="match status" value="1"/>
</dbReference>
<dbReference type="Ensembl" id="ENSAMET00000040592.1">
    <property type="protein sequence ID" value="ENSAMEP00000040780.1"/>
    <property type="gene ID" value="ENSAMEG00000029828.1"/>
</dbReference>
<evidence type="ECO:0000256" key="5">
    <source>
        <dbReference type="ARBA" id="ARBA00022723"/>
    </source>
</evidence>
<dbReference type="InParanoid" id="A0A7N5KJA0"/>
<keyword evidence="2" id="KW-0813">Transport</keyword>
<keyword evidence="4" id="KW-0964">Secreted</keyword>
<dbReference type="Proteomes" id="UP000008912">
    <property type="component" value="Unassembled WGS sequence"/>
</dbReference>
<dbReference type="GO" id="GO:0005886">
    <property type="term" value="C:plasma membrane"/>
    <property type="evidence" value="ECO:0007669"/>
    <property type="project" value="TreeGrafter"/>
</dbReference>
<sequence length="224" mass="24934">MGLINSQYNLSCNLDTFFRESCAPGAPLESTLCKLCKGSGGESTVSQKYKCKPNSNEIYYGYTGALRCLIETGDVAFVKHTTITEVTEGENRPAWASGVTASDFVLLNQNGQRCPHGDYQTCHLAQVCNHAVVSRPERAEVVKKVVLEQQKLFGNQGTQKDVFQMFQSESKDSLFKDGTECLAVPNEKTFQQYLGQEYLQSLEGFSKCSPSELLKICTFHSHDW</sequence>
<protein>
    <recommendedName>
        <fullName evidence="9">Transferrin-like domain-containing protein</fullName>
    </recommendedName>
</protein>
<reference evidence="10 11" key="1">
    <citation type="journal article" date="2010" name="Nature">
        <title>The sequence and de novo assembly of the giant panda genome.</title>
        <authorList>
            <person name="Li R."/>
            <person name="Fan W."/>
            <person name="Tian G."/>
            <person name="Zhu H."/>
            <person name="He L."/>
            <person name="Cai J."/>
            <person name="Huang Q."/>
            <person name="Cai Q."/>
            <person name="Li B."/>
            <person name="Bai Y."/>
            <person name="Zhang Z."/>
            <person name="Zhang Y."/>
            <person name="Wang W."/>
            <person name="Li J."/>
            <person name="Wei F."/>
            <person name="Li H."/>
            <person name="Jian M."/>
            <person name="Li J."/>
            <person name="Zhang Z."/>
            <person name="Nielsen R."/>
            <person name="Li D."/>
            <person name="Gu W."/>
            <person name="Yang Z."/>
            <person name="Xuan Z."/>
            <person name="Ryder O.A."/>
            <person name="Leung F.C."/>
            <person name="Zhou Y."/>
            <person name="Cao J."/>
            <person name="Sun X."/>
            <person name="Fu Y."/>
            <person name="Fang X."/>
            <person name="Guo X."/>
            <person name="Wang B."/>
            <person name="Hou R."/>
            <person name="Shen F."/>
            <person name="Mu B."/>
            <person name="Ni P."/>
            <person name="Lin R."/>
            <person name="Qian W."/>
            <person name="Wang G."/>
            <person name="Yu C."/>
            <person name="Nie W."/>
            <person name="Wang J."/>
            <person name="Wu Z."/>
            <person name="Liang H."/>
            <person name="Min J."/>
            <person name="Wu Q."/>
            <person name="Cheng S."/>
            <person name="Ruan J."/>
            <person name="Wang M."/>
            <person name="Shi Z."/>
            <person name="Wen M."/>
            <person name="Liu B."/>
            <person name="Ren X."/>
            <person name="Zheng H."/>
            <person name="Dong D."/>
            <person name="Cook K."/>
            <person name="Shan G."/>
            <person name="Zhang H."/>
            <person name="Kosiol C."/>
            <person name="Xie X."/>
            <person name="Lu Z."/>
            <person name="Zheng H."/>
            <person name="Li Y."/>
            <person name="Steiner C.C."/>
            <person name="Lam T.T."/>
            <person name="Lin S."/>
            <person name="Zhang Q."/>
            <person name="Li G."/>
            <person name="Tian J."/>
            <person name="Gong T."/>
            <person name="Liu H."/>
            <person name="Zhang D."/>
            <person name="Fang L."/>
            <person name="Ye C."/>
            <person name="Zhang J."/>
            <person name="Hu W."/>
            <person name="Xu A."/>
            <person name="Ren Y."/>
            <person name="Zhang G."/>
            <person name="Bruford M.W."/>
            <person name="Li Q."/>
            <person name="Ma L."/>
            <person name="Guo Y."/>
            <person name="An N."/>
            <person name="Hu Y."/>
            <person name="Zheng Y."/>
            <person name="Shi Y."/>
            <person name="Li Z."/>
            <person name="Liu Q."/>
            <person name="Chen Y."/>
            <person name="Zhao J."/>
            <person name="Qu N."/>
            <person name="Zhao S."/>
            <person name="Tian F."/>
            <person name="Wang X."/>
            <person name="Wang H."/>
            <person name="Xu L."/>
            <person name="Liu X."/>
            <person name="Vinar T."/>
            <person name="Wang Y."/>
            <person name="Lam T.W."/>
            <person name="Yiu S.M."/>
            <person name="Liu S."/>
            <person name="Zhang H."/>
            <person name="Li D."/>
            <person name="Huang Y."/>
            <person name="Wang X."/>
            <person name="Yang G."/>
            <person name="Jiang Z."/>
            <person name="Wang J."/>
            <person name="Qin N."/>
            <person name="Li L."/>
            <person name="Li J."/>
            <person name="Bolund L."/>
            <person name="Kristiansen K."/>
            <person name="Wong G.K."/>
            <person name="Olson M."/>
            <person name="Zhang X."/>
            <person name="Li S."/>
            <person name="Yang H."/>
            <person name="Wang J."/>
            <person name="Wang J."/>
        </authorList>
    </citation>
    <scope>NUCLEOTIDE SEQUENCE [LARGE SCALE GENOMIC DNA]</scope>
</reference>
<keyword evidence="5" id="KW-0479">Metal-binding</keyword>
<dbReference type="SMART" id="SM00094">
    <property type="entry name" value="TR_FER"/>
    <property type="match status" value="1"/>
</dbReference>
<evidence type="ECO:0000256" key="7">
    <source>
        <dbReference type="ARBA" id="ARBA00023004"/>
    </source>
</evidence>
<dbReference type="PROSITE" id="PS00206">
    <property type="entry name" value="TRANSFERRIN_LIKE_2"/>
    <property type="match status" value="1"/>
</dbReference>
<keyword evidence="8" id="KW-0406">Ion transport</keyword>
<keyword evidence="7" id="KW-0408">Iron</keyword>
<dbReference type="PRINTS" id="PR00422">
    <property type="entry name" value="TRANSFERRIN"/>
</dbReference>
<keyword evidence="11" id="KW-1185">Reference proteome</keyword>
<dbReference type="FunFam" id="3.40.190.10:FF:000095">
    <property type="entry name" value="Lactotransferrin"/>
    <property type="match status" value="1"/>
</dbReference>
<dbReference type="InterPro" id="IPR018195">
    <property type="entry name" value="Transferrin_Fe_BS"/>
</dbReference>
<dbReference type="Gene3D" id="3.40.190.10">
    <property type="entry name" value="Periplasmic binding protein-like II"/>
    <property type="match status" value="2"/>
</dbReference>
<name>A0A7N5KJA0_AILME</name>
<evidence type="ECO:0000256" key="4">
    <source>
        <dbReference type="ARBA" id="ARBA00022525"/>
    </source>
</evidence>
<dbReference type="GO" id="GO:0046872">
    <property type="term" value="F:metal ion binding"/>
    <property type="evidence" value="ECO:0007669"/>
    <property type="project" value="UniProtKB-KW"/>
</dbReference>
<evidence type="ECO:0000259" key="9">
    <source>
        <dbReference type="PROSITE" id="PS51408"/>
    </source>
</evidence>
<dbReference type="GO" id="GO:0005615">
    <property type="term" value="C:extracellular space"/>
    <property type="evidence" value="ECO:0007669"/>
    <property type="project" value="TreeGrafter"/>
</dbReference>
<evidence type="ECO:0000313" key="10">
    <source>
        <dbReference type="Ensembl" id="ENSAMEP00000040780.1"/>
    </source>
</evidence>
<accession>A0A7N5KJA0</accession>
<dbReference type="GeneTree" id="ENSGT00940000156055"/>
<dbReference type="GO" id="GO:0005769">
    <property type="term" value="C:early endosome"/>
    <property type="evidence" value="ECO:0007669"/>
    <property type="project" value="TreeGrafter"/>
</dbReference>
<dbReference type="PROSITE" id="PS51408">
    <property type="entry name" value="TRANSFERRIN_LIKE_4"/>
    <property type="match status" value="1"/>
</dbReference>
<dbReference type="GO" id="GO:0019731">
    <property type="term" value="P:antibacterial humoral response"/>
    <property type="evidence" value="ECO:0007669"/>
    <property type="project" value="TreeGrafter"/>
</dbReference>
<evidence type="ECO:0000256" key="6">
    <source>
        <dbReference type="ARBA" id="ARBA00022737"/>
    </source>
</evidence>
<keyword evidence="6" id="KW-0677">Repeat</keyword>
<dbReference type="AlphaFoldDB" id="A0A7N5KJA0"/>
<evidence type="ECO:0000256" key="3">
    <source>
        <dbReference type="ARBA" id="ARBA00022496"/>
    </source>
</evidence>
<dbReference type="InterPro" id="IPR001156">
    <property type="entry name" value="Transferrin-like_dom"/>
</dbReference>
<reference evidence="10" key="2">
    <citation type="submission" date="2025-08" db="UniProtKB">
        <authorList>
            <consortium name="Ensembl"/>
        </authorList>
    </citation>
    <scope>IDENTIFICATION</scope>
</reference>